<evidence type="ECO:0000313" key="1">
    <source>
        <dbReference type="EMBL" id="THH27038.1"/>
    </source>
</evidence>
<keyword evidence="2" id="KW-1185">Reference proteome</keyword>
<reference evidence="1 2" key="1">
    <citation type="submission" date="2019-02" db="EMBL/GenBank/DDBJ databases">
        <title>Genome sequencing of the rare red list fungi Antrodiella citrinella (Flaviporus citrinellus).</title>
        <authorList>
            <person name="Buettner E."/>
            <person name="Kellner H."/>
        </authorList>
    </citation>
    <scope>NUCLEOTIDE SEQUENCE [LARGE SCALE GENOMIC DNA]</scope>
    <source>
        <strain evidence="1 2">DSM 108506</strain>
    </source>
</reference>
<organism evidence="1 2">
    <name type="scientific">Antrodiella citrinella</name>
    <dbReference type="NCBI Taxonomy" id="2447956"/>
    <lineage>
        <taxon>Eukaryota</taxon>
        <taxon>Fungi</taxon>
        <taxon>Dikarya</taxon>
        <taxon>Basidiomycota</taxon>
        <taxon>Agaricomycotina</taxon>
        <taxon>Agaricomycetes</taxon>
        <taxon>Polyporales</taxon>
        <taxon>Steccherinaceae</taxon>
        <taxon>Antrodiella</taxon>
    </lineage>
</organism>
<dbReference type="EMBL" id="SGPM01000286">
    <property type="protein sequence ID" value="THH27038.1"/>
    <property type="molecule type" value="Genomic_DNA"/>
</dbReference>
<name>A0A4S4MP77_9APHY</name>
<accession>A0A4S4MP77</accession>
<sequence length="76" mass="8696">MPETTSTKRLASGGRGLAVAEAVAADARLLRLTQLYVLLKRDLAYPNLMLDERTFLWRDPARRERTTRAWNARVQP</sequence>
<dbReference type="AlphaFoldDB" id="A0A4S4MP77"/>
<proteinExistence type="predicted"/>
<comment type="caution">
    <text evidence="1">The sequence shown here is derived from an EMBL/GenBank/DDBJ whole genome shotgun (WGS) entry which is preliminary data.</text>
</comment>
<protein>
    <submittedName>
        <fullName evidence="1">Uncharacterized protein</fullName>
    </submittedName>
</protein>
<gene>
    <name evidence="1" type="ORF">EUX98_g7156</name>
</gene>
<evidence type="ECO:0000313" key="2">
    <source>
        <dbReference type="Proteomes" id="UP000308730"/>
    </source>
</evidence>
<dbReference type="Proteomes" id="UP000308730">
    <property type="component" value="Unassembled WGS sequence"/>
</dbReference>